<dbReference type="GO" id="GO:0006412">
    <property type="term" value="P:translation"/>
    <property type="evidence" value="ECO:0007669"/>
    <property type="project" value="InterPro"/>
</dbReference>
<dbReference type="AlphaFoldDB" id="A0A8J6AP19"/>
<sequence length="213" mass="22822">RGQKTQGPEEPWKGSHGGSCAEGSAVGHWAAVQAGQGPVACGGKTEDKEWIPITSLGGLGEDLKSMVLEESCHFSLPIKEFEMVDGKVLKVVPGQSGTRTRFKALVVMGDYSGHTGLGIKYSPLQCDWPLALCAGYPQPCPQGHWHSLCPLPKKLLLMAVFSDCCIPAGGCSATLGHFGKAALDTNFQTYSCFILDLWKRDCVPHISLQEGIH</sequence>
<dbReference type="Pfam" id="PF00333">
    <property type="entry name" value="Ribosomal_S5"/>
    <property type="match status" value="1"/>
</dbReference>
<evidence type="ECO:0000256" key="1">
    <source>
        <dbReference type="PROSITE-ProRule" id="PRU00268"/>
    </source>
</evidence>
<keyword evidence="5" id="KW-1185">Reference proteome</keyword>
<dbReference type="EMBL" id="JAGFMF010001965">
    <property type="protein sequence ID" value="KAG8525179.1"/>
    <property type="molecule type" value="Genomic_DNA"/>
</dbReference>
<gene>
    <name evidence="4" type="ORF">J0S82_010485</name>
</gene>
<evidence type="ECO:0000313" key="4">
    <source>
        <dbReference type="EMBL" id="KAG8525179.1"/>
    </source>
</evidence>
<organism evidence="4 5">
    <name type="scientific">Galemys pyrenaicus</name>
    <name type="common">Iberian desman</name>
    <name type="synonym">Pyrenean desman</name>
    <dbReference type="NCBI Taxonomy" id="202257"/>
    <lineage>
        <taxon>Eukaryota</taxon>
        <taxon>Metazoa</taxon>
        <taxon>Chordata</taxon>
        <taxon>Craniata</taxon>
        <taxon>Vertebrata</taxon>
        <taxon>Euteleostomi</taxon>
        <taxon>Mammalia</taxon>
        <taxon>Eutheria</taxon>
        <taxon>Laurasiatheria</taxon>
        <taxon>Eulipotyphla</taxon>
        <taxon>Talpidae</taxon>
        <taxon>Galemys</taxon>
    </lineage>
</organism>
<evidence type="ECO:0000256" key="2">
    <source>
        <dbReference type="SAM" id="MobiDB-lite"/>
    </source>
</evidence>
<comment type="caution">
    <text evidence="4">The sequence shown here is derived from an EMBL/GenBank/DDBJ whole genome shotgun (WGS) entry which is preliminary data.</text>
</comment>
<dbReference type="Gene3D" id="3.30.230.10">
    <property type="match status" value="1"/>
</dbReference>
<evidence type="ECO:0000259" key="3">
    <source>
        <dbReference type="PROSITE" id="PS50881"/>
    </source>
</evidence>
<name>A0A8J6AP19_GALPY</name>
<keyword evidence="1 4" id="KW-0689">Ribosomal protein</keyword>
<dbReference type="GO" id="GO:0003723">
    <property type="term" value="F:RNA binding"/>
    <property type="evidence" value="ECO:0007669"/>
    <property type="project" value="InterPro"/>
</dbReference>
<reference evidence="4" key="1">
    <citation type="journal article" date="2021" name="Evol. Appl.">
        <title>The genome of the Pyrenean desman and the effects of bottlenecks and inbreeding on the genomic landscape of an endangered species.</title>
        <authorList>
            <person name="Escoda L."/>
            <person name="Castresana J."/>
        </authorList>
    </citation>
    <scope>NUCLEOTIDE SEQUENCE</scope>
    <source>
        <strain evidence="4">IBE-C5619</strain>
    </source>
</reference>
<evidence type="ECO:0000313" key="5">
    <source>
        <dbReference type="Proteomes" id="UP000700334"/>
    </source>
</evidence>
<dbReference type="InterPro" id="IPR013810">
    <property type="entry name" value="Ribosomal_uS5_N"/>
</dbReference>
<accession>A0A8J6AP19</accession>
<protein>
    <submittedName>
        <fullName evidence="4">40S ribosomal protein S2</fullName>
    </submittedName>
</protein>
<dbReference type="PROSITE" id="PS50881">
    <property type="entry name" value="S5_DSRBD"/>
    <property type="match status" value="1"/>
</dbReference>
<dbReference type="InterPro" id="IPR014721">
    <property type="entry name" value="Ribsml_uS5_D2-typ_fold_subgr"/>
</dbReference>
<dbReference type="GO" id="GO:0005840">
    <property type="term" value="C:ribosome"/>
    <property type="evidence" value="ECO:0007669"/>
    <property type="project" value="UniProtKB-KW"/>
</dbReference>
<feature type="region of interest" description="Disordered" evidence="2">
    <location>
        <begin position="1"/>
        <end position="21"/>
    </location>
</feature>
<feature type="domain" description="S5 DRBM" evidence="3">
    <location>
        <begin position="95"/>
        <end position="132"/>
    </location>
</feature>
<dbReference type="SUPFAM" id="SSF54768">
    <property type="entry name" value="dsRNA-binding domain-like"/>
    <property type="match status" value="1"/>
</dbReference>
<proteinExistence type="predicted"/>
<keyword evidence="1" id="KW-0687">Ribonucleoprotein</keyword>
<dbReference type="Proteomes" id="UP000700334">
    <property type="component" value="Unassembled WGS sequence"/>
</dbReference>
<dbReference type="Gene3D" id="3.30.160.20">
    <property type="match status" value="1"/>
</dbReference>
<feature type="non-terminal residue" evidence="4">
    <location>
        <position position="1"/>
    </location>
</feature>
<dbReference type="GO" id="GO:1990904">
    <property type="term" value="C:ribonucleoprotein complex"/>
    <property type="evidence" value="ECO:0007669"/>
    <property type="project" value="UniProtKB-UniRule"/>
</dbReference>
<dbReference type="GO" id="GO:0003735">
    <property type="term" value="F:structural constituent of ribosome"/>
    <property type="evidence" value="ECO:0007669"/>
    <property type="project" value="UniProtKB-UniRule"/>
</dbReference>